<dbReference type="EMBL" id="FMVM01000007">
    <property type="protein sequence ID" value="SCY65066.1"/>
    <property type="molecule type" value="Genomic_DNA"/>
</dbReference>
<sequence length="56" mass="6290">MGRTHNHELYMHEDAEDCDGSAIRCKMYVHPAVNARYCGLKPSYTGGDARVCFAQI</sequence>
<gene>
    <name evidence="1" type="ORF">SAMN05720606_10799</name>
</gene>
<evidence type="ECO:0000313" key="2">
    <source>
        <dbReference type="Proteomes" id="UP000198538"/>
    </source>
</evidence>
<reference evidence="2" key="1">
    <citation type="submission" date="2016-10" db="EMBL/GenBank/DDBJ databases">
        <authorList>
            <person name="Varghese N."/>
            <person name="Submissions S."/>
        </authorList>
    </citation>
    <scope>NUCLEOTIDE SEQUENCE [LARGE SCALE GENOMIC DNA]</scope>
    <source>
        <strain evidence="2">BL9</strain>
    </source>
</reference>
<dbReference type="AlphaFoldDB" id="A0A1G5HMQ5"/>
<dbReference type="Proteomes" id="UP000198538">
    <property type="component" value="Unassembled WGS sequence"/>
</dbReference>
<dbReference type="STRING" id="582692.SAMN05720606_10799"/>
<evidence type="ECO:0000313" key="1">
    <source>
        <dbReference type="EMBL" id="SCY65066.1"/>
    </source>
</evidence>
<keyword evidence="2" id="KW-1185">Reference proteome</keyword>
<name>A0A1G5HMQ5_9BACL</name>
<protein>
    <submittedName>
        <fullName evidence="1">Uncharacterized protein</fullName>
    </submittedName>
</protein>
<organism evidence="1 2">
    <name type="scientific">Paenibacillus polysaccharolyticus</name>
    <dbReference type="NCBI Taxonomy" id="582692"/>
    <lineage>
        <taxon>Bacteria</taxon>
        <taxon>Bacillati</taxon>
        <taxon>Bacillota</taxon>
        <taxon>Bacilli</taxon>
        <taxon>Bacillales</taxon>
        <taxon>Paenibacillaceae</taxon>
        <taxon>Paenibacillus</taxon>
    </lineage>
</organism>
<accession>A0A1G5HMQ5</accession>
<proteinExistence type="predicted"/>